<dbReference type="SUPFAM" id="SSF53098">
    <property type="entry name" value="Ribonuclease H-like"/>
    <property type="match status" value="1"/>
</dbReference>
<reference evidence="4 5" key="1">
    <citation type="submission" date="2021-08" db="EMBL/GenBank/DDBJ databases">
        <authorList>
            <person name="Peeters C."/>
        </authorList>
    </citation>
    <scope>NUCLEOTIDE SEQUENCE [LARGE SCALE GENOMIC DNA]</scope>
    <source>
        <strain evidence="4 5">LMG 23994</strain>
    </source>
</reference>
<dbReference type="Proteomes" id="UP000701702">
    <property type="component" value="Unassembled WGS sequence"/>
</dbReference>
<sequence length="665" mass="74255">MDDVSKSNAADMKTLIPVAGMRFTYHSTDFEIGHAAYAEVRYNAIAGGKSFRMPIARFHELVDAGEIVVSSESLLLSNSPYLIFTEKEMKERVRRLQYAKGATTELTKPTAQSKLKVWVNSFAKRLQDSDVPGASSVARWVKSLREYGEEHFLNGPRRAGNWTLRFGANVEAGIQDGLADYMKAEKKSTTGVLAHVHGYLLSNGATAEQTPSLRTIRRRIKKIDPYLLMRVKQGPIAAERAMKAGGRTRSAAQPMFCVEIDSHMCDVLVVDELTKDVVGRPILTVAIDIRTRCIVGWHMSMYKASATTTLAVVKDMFTRPTRGLPGGIPVHLIPDNGVEFANTPVMRLMVKAQVIIEPARVREPNDKPHVESFFRTFTTQLSHSLPGTTFSNPVERGEYKSEKRACLTLDQVKGYAEKWIEEVYHKTPHTSTGRAPIMLWREETGKAKPRTMSEDEVNVIARTPYLLSINRGRVRQDNLAWFSHALQTLKTTHKGKVVVLIDDMDLRKVYIEDPRNKGAYIVAESTDPEYTTGLTRSMHRAARDKLAEFTSRDLEELGDKAPLYALFTLMQEIQKDSAFAQKQIRRLREGKKELDKRAEKVTKAMDRDTTIPTSRMQAASGIPADLIDPDTGEISAPAQGVLNQEAAAPASEASFDDDADITILN</sequence>
<evidence type="ECO:0000259" key="3">
    <source>
        <dbReference type="PROSITE" id="PS50994"/>
    </source>
</evidence>
<evidence type="ECO:0000313" key="4">
    <source>
        <dbReference type="EMBL" id="CAG9180650.1"/>
    </source>
</evidence>
<gene>
    <name evidence="4" type="ORF">LMG23994_04468</name>
</gene>
<dbReference type="InterPro" id="IPR036397">
    <property type="entry name" value="RNaseH_sf"/>
</dbReference>
<keyword evidence="1" id="KW-0175">Coiled coil</keyword>
<evidence type="ECO:0000256" key="1">
    <source>
        <dbReference type="SAM" id="Coils"/>
    </source>
</evidence>
<evidence type="ECO:0000256" key="2">
    <source>
        <dbReference type="SAM" id="MobiDB-lite"/>
    </source>
</evidence>
<feature type="coiled-coil region" evidence="1">
    <location>
        <begin position="570"/>
        <end position="604"/>
    </location>
</feature>
<keyword evidence="5" id="KW-1185">Reference proteome</keyword>
<feature type="compositionally biased region" description="Acidic residues" evidence="2">
    <location>
        <begin position="654"/>
        <end position="665"/>
    </location>
</feature>
<organism evidence="4 5">
    <name type="scientific">Cupriavidus pinatubonensis</name>
    <dbReference type="NCBI Taxonomy" id="248026"/>
    <lineage>
        <taxon>Bacteria</taxon>
        <taxon>Pseudomonadati</taxon>
        <taxon>Pseudomonadota</taxon>
        <taxon>Betaproteobacteria</taxon>
        <taxon>Burkholderiales</taxon>
        <taxon>Burkholderiaceae</taxon>
        <taxon>Cupriavidus</taxon>
    </lineage>
</organism>
<name>A0ABM8XKB0_9BURK</name>
<protein>
    <recommendedName>
        <fullName evidence="3">Integrase catalytic domain-containing protein</fullName>
    </recommendedName>
</protein>
<dbReference type="InterPro" id="IPR001584">
    <property type="entry name" value="Integrase_cat-core"/>
</dbReference>
<dbReference type="PROSITE" id="PS50994">
    <property type="entry name" value="INTEGRASE"/>
    <property type="match status" value="1"/>
</dbReference>
<dbReference type="Gene3D" id="3.30.420.10">
    <property type="entry name" value="Ribonuclease H-like superfamily/Ribonuclease H"/>
    <property type="match status" value="1"/>
</dbReference>
<dbReference type="RefSeq" id="WP_224005969.1">
    <property type="nucleotide sequence ID" value="NZ_CAJZAF010000027.1"/>
</dbReference>
<feature type="domain" description="Integrase catalytic" evidence="3">
    <location>
        <begin position="250"/>
        <end position="444"/>
    </location>
</feature>
<feature type="region of interest" description="Disordered" evidence="2">
    <location>
        <begin position="606"/>
        <end position="665"/>
    </location>
</feature>
<proteinExistence type="predicted"/>
<comment type="caution">
    <text evidence="4">The sequence shown here is derived from an EMBL/GenBank/DDBJ whole genome shotgun (WGS) entry which is preliminary data.</text>
</comment>
<dbReference type="EMBL" id="CAJZAF010000027">
    <property type="protein sequence ID" value="CAG9180650.1"/>
    <property type="molecule type" value="Genomic_DNA"/>
</dbReference>
<dbReference type="InterPro" id="IPR012337">
    <property type="entry name" value="RNaseH-like_sf"/>
</dbReference>
<accession>A0ABM8XKB0</accession>
<evidence type="ECO:0000313" key="5">
    <source>
        <dbReference type="Proteomes" id="UP000701702"/>
    </source>
</evidence>